<gene>
    <name evidence="1" type="ORF">XE03_0239</name>
</gene>
<protein>
    <submittedName>
        <fullName evidence="1">Uncharacterized protein</fullName>
    </submittedName>
</protein>
<reference evidence="2" key="1">
    <citation type="journal article" date="2015" name="MBio">
        <title>Genome-Resolved Metagenomic Analysis Reveals Roles for Candidate Phyla and Other Microbial Community Members in Biogeochemical Transformations in Oil Reservoirs.</title>
        <authorList>
            <person name="Hu P."/>
            <person name="Tom L."/>
            <person name="Singh A."/>
            <person name="Thomas B.C."/>
            <person name="Baker B.J."/>
            <person name="Piceno Y.M."/>
            <person name="Andersen G.L."/>
            <person name="Banfield J.F."/>
        </authorList>
    </citation>
    <scope>NUCLEOTIDE SEQUENCE [LARGE SCALE GENOMIC DNA]</scope>
</reference>
<proteinExistence type="predicted"/>
<accession>A0A101I3S8</accession>
<sequence length="178" mass="21099">MKLILDCESVDVKRRVEQFIKHKKSGKIYLEGDPNSFIIFDFGKIVDSSFKGKKDLDFCLNSFNTLKKGKIVFIVDNTRNDDIFKNLLKRLEGLKDYLFIEKEEVKTSLNEKDLKFFTIQIDTILKSDILKPELIFLNFKKSSLVLIFKNELKILLIFESMVYNKMFLNRIKKIFYNE</sequence>
<evidence type="ECO:0000313" key="2">
    <source>
        <dbReference type="Proteomes" id="UP000053467"/>
    </source>
</evidence>
<dbReference type="EMBL" id="LGGX01000001">
    <property type="protein sequence ID" value="KUK88233.1"/>
    <property type="molecule type" value="Genomic_DNA"/>
</dbReference>
<dbReference type="AlphaFoldDB" id="A0A101I3S8"/>
<comment type="caution">
    <text evidence="1">The sequence shown here is derived from an EMBL/GenBank/DDBJ whole genome shotgun (WGS) entry which is preliminary data.</text>
</comment>
<name>A0A101I3S8_UNCT6</name>
<dbReference type="Proteomes" id="UP000053467">
    <property type="component" value="Unassembled WGS sequence"/>
</dbReference>
<organism evidence="1 2">
    <name type="scientific">candidate division TA06 bacterium 34_109</name>
    <dbReference type="NCBI Taxonomy" id="1635277"/>
    <lineage>
        <taxon>Bacteria</taxon>
        <taxon>Bacteria division TA06</taxon>
    </lineage>
</organism>
<evidence type="ECO:0000313" key="1">
    <source>
        <dbReference type="EMBL" id="KUK88233.1"/>
    </source>
</evidence>